<feature type="signal peptide" evidence="1">
    <location>
        <begin position="1"/>
        <end position="20"/>
    </location>
</feature>
<evidence type="ECO:0000313" key="3">
    <source>
        <dbReference type="Proteomes" id="UP000824782"/>
    </source>
</evidence>
<evidence type="ECO:0000313" key="2">
    <source>
        <dbReference type="EMBL" id="KAG8557199.1"/>
    </source>
</evidence>
<name>A0AAV7A6G5_ENGPU</name>
<keyword evidence="1" id="KW-0732">Signal</keyword>
<evidence type="ECO:0000256" key="1">
    <source>
        <dbReference type="SAM" id="SignalP"/>
    </source>
</evidence>
<feature type="chain" id="PRO_5043484920" description="Secreted protein" evidence="1">
    <location>
        <begin position="21"/>
        <end position="64"/>
    </location>
</feature>
<sequence>MVHCTKTSLLSLMVIFSAGPCPHPPPPPSTSRCMLPLVPLSHVSPLSDTVLRLVPNNSLQNQVL</sequence>
<dbReference type="AlphaFoldDB" id="A0AAV7A6G5"/>
<dbReference type="EMBL" id="WNYA01000009">
    <property type="protein sequence ID" value="KAG8557199.1"/>
    <property type="molecule type" value="Genomic_DNA"/>
</dbReference>
<reference evidence="2" key="1">
    <citation type="thesis" date="2020" institute="ProQuest LLC" country="789 East Eisenhower Parkway, Ann Arbor, MI, USA">
        <title>Comparative Genomics and Chromosome Evolution.</title>
        <authorList>
            <person name="Mudd A.B."/>
        </authorList>
    </citation>
    <scope>NUCLEOTIDE SEQUENCE</scope>
    <source>
        <strain evidence="2">237g6f4</strain>
        <tissue evidence="2">Blood</tissue>
    </source>
</reference>
<protein>
    <recommendedName>
        <fullName evidence="4">Secreted protein</fullName>
    </recommendedName>
</protein>
<comment type="caution">
    <text evidence="2">The sequence shown here is derived from an EMBL/GenBank/DDBJ whole genome shotgun (WGS) entry which is preliminary data.</text>
</comment>
<gene>
    <name evidence="2" type="ORF">GDO81_018361</name>
</gene>
<proteinExistence type="predicted"/>
<keyword evidence="3" id="KW-1185">Reference proteome</keyword>
<accession>A0AAV7A6G5</accession>
<evidence type="ECO:0008006" key="4">
    <source>
        <dbReference type="Google" id="ProtNLM"/>
    </source>
</evidence>
<dbReference type="Proteomes" id="UP000824782">
    <property type="component" value="Unassembled WGS sequence"/>
</dbReference>
<organism evidence="2 3">
    <name type="scientific">Engystomops pustulosus</name>
    <name type="common">Tungara frog</name>
    <name type="synonym">Physalaemus pustulosus</name>
    <dbReference type="NCBI Taxonomy" id="76066"/>
    <lineage>
        <taxon>Eukaryota</taxon>
        <taxon>Metazoa</taxon>
        <taxon>Chordata</taxon>
        <taxon>Craniata</taxon>
        <taxon>Vertebrata</taxon>
        <taxon>Euteleostomi</taxon>
        <taxon>Amphibia</taxon>
        <taxon>Batrachia</taxon>
        <taxon>Anura</taxon>
        <taxon>Neobatrachia</taxon>
        <taxon>Hyloidea</taxon>
        <taxon>Leptodactylidae</taxon>
        <taxon>Leiuperinae</taxon>
        <taxon>Engystomops</taxon>
    </lineage>
</organism>